<dbReference type="Proteomes" id="UP000507222">
    <property type="component" value="Unassembled WGS sequence"/>
</dbReference>
<dbReference type="EMBL" id="CAEKDK010000001">
    <property type="protein sequence ID" value="CAB4265810.1"/>
    <property type="molecule type" value="Genomic_DNA"/>
</dbReference>
<proteinExistence type="predicted"/>
<gene>
    <name evidence="1" type="ORF">CURHAP_LOCUS7999</name>
</gene>
<sequence length="60" mass="6822">MAEIIRAHHWWWPILAEEGRADFGDSSFYGVKVVLGRELNCIDFEIIARGRVNTCGSKEA</sequence>
<dbReference type="AlphaFoldDB" id="A0A6J5TP23"/>
<name>A0A6J5TP23_PRUAR</name>
<organism evidence="1 2">
    <name type="scientific">Prunus armeniaca</name>
    <name type="common">Apricot</name>
    <name type="synonym">Armeniaca vulgaris</name>
    <dbReference type="NCBI Taxonomy" id="36596"/>
    <lineage>
        <taxon>Eukaryota</taxon>
        <taxon>Viridiplantae</taxon>
        <taxon>Streptophyta</taxon>
        <taxon>Embryophyta</taxon>
        <taxon>Tracheophyta</taxon>
        <taxon>Spermatophyta</taxon>
        <taxon>Magnoliopsida</taxon>
        <taxon>eudicotyledons</taxon>
        <taxon>Gunneridae</taxon>
        <taxon>Pentapetalae</taxon>
        <taxon>rosids</taxon>
        <taxon>fabids</taxon>
        <taxon>Rosales</taxon>
        <taxon>Rosaceae</taxon>
        <taxon>Amygdaloideae</taxon>
        <taxon>Amygdaleae</taxon>
        <taxon>Prunus</taxon>
    </lineage>
</organism>
<reference evidence="1 2" key="1">
    <citation type="submission" date="2020-05" db="EMBL/GenBank/DDBJ databases">
        <authorList>
            <person name="Campoy J."/>
            <person name="Schneeberger K."/>
            <person name="Spophaly S."/>
        </authorList>
    </citation>
    <scope>NUCLEOTIDE SEQUENCE [LARGE SCALE GENOMIC DNA]</scope>
    <source>
        <strain evidence="1">PruArmRojPasFocal</strain>
    </source>
</reference>
<evidence type="ECO:0000313" key="1">
    <source>
        <dbReference type="EMBL" id="CAB4265810.1"/>
    </source>
</evidence>
<evidence type="ECO:0000313" key="2">
    <source>
        <dbReference type="Proteomes" id="UP000507222"/>
    </source>
</evidence>
<protein>
    <submittedName>
        <fullName evidence="1">Uncharacterized protein</fullName>
    </submittedName>
</protein>
<accession>A0A6J5TP23</accession>